<dbReference type="Proteomes" id="UP000769617">
    <property type="component" value="Unassembled WGS sequence"/>
</dbReference>
<organism evidence="2 3">
    <name type="scientific">Billgrantia antri</name>
    <dbReference type="NCBI Taxonomy" id="2846777"/>
    <lineage>
        <taxon>Bacteria</taxon>
        <taxon>Pseudomonadati</taxon>
        <taxon>Pseudomonadota</taxon>
        <taxon>Gammaproteobacteria</taxon>
        <taxon>Oceanospirillales</taxon>
        <taxon>Halomonadaceae</taxon>
        <taxon>Billgrantia</taxon>
    </lineage>
</organism>
<proteinExistence type="predicted"/>
<dbReference type="EMBL" id="JAHYCA010000005">
    <property type="protein sequence ID" value="MBW6392391.1"/>
    <property type="molecule type" value="Genomic_DNA"/>
</dbReference>
<name>A0ABS6ZQQ1_9GAMM</name>
<gene>
    <name evidence="2" type="primary">siaC</name>
    <name evidence="2" type="ORF">KPL81_14650</name>
</gene>
<evidence type="ECO:0000313" key="3">
    <source>
        <dbReference type="Proteomes" id="UP000769617"/>
    </source>
</evidence>
<keyword evidence="3" id="KW-1185">Reference proteome</keyword>
<protein>
    <submittedName>
        <fullName evidence="2">Biofilm regulation phosphoprotein SiaC</fullName>
    </submittedName>
</protein>
<comment type="caution">
    <text evidence="2">The sequence shown here is derived from an EMBL/GenBank/DDBJ whole genome shotgun (WGS) entry which is preliminary data.</text>
</comment>
<evidence type="ECO:0000259" key="1">
    <source>
        <dbReference type="Pfam" id="PF09345"/>
    </source>
</evidence>
<dbReference type="Pfam" id="PF09345">
    <property type="entry name" value="SiaC"/>
    <property type="match status" value="1"/>
</dbReference>
<accession>A0ABS6ZQQ1</accession>
<sequence>MSDIDIAGNESTPTIRSDWQAGLLAMQGDSYPENSYELFDNVIRWVRHFLDSEQRPLHLELALVYLNTSSVKAMMDIFDLLEDAFEAGRQVSVTWHYDARNERIAELADEFREDCSYPFAITPAKHES</sequence>
<dbReference type="InterPro" id="IPR018530">
    <property type="entry name" value="SiaC"/>
</dbReference>
<reference evidence="2 3" key="1">
    <citation type="submission" date="2021-07" db="EMBL/GenBank/DDBJ databases">
        <authorList>
            <person name="So Y."/>
        </authorList>
    </citation>
    <scope>NUCLEOTIDE SEQUENCE [LARGE SCALE GENOMIC DNA]</scope>
    <source>
        <strain evidence="2 3">Y3S6</strain>
    </source>
</reference>
<feature type="domain" description="SiaC family regulatory phosphoprotein" evidence="1">
    <location>
        <begin position="6"/>
        <end position="123"/>
    </location>
</feature>
<dbReference type="NCBIfam" id="NF038265">
    <property type="entry name" value="phos_prot_SiaC"/>
    <property type="match status" value="1"/>
</dbReference>
<evidence type="ECO:0000313" key="2">
    <source>
        <dbReference type="EMBL" id="MBW6392391.1"/>
    </source>
</evidence>